<dbReference type="KEGG" id="bmeg:BG04_3967"/>
<dbReference type="PROSITE" id="PS51257">
    <property type="entry name" value="PROKAR_LIPOPROTEIN"/>
    <property type="match status" value="1"/>
</dbReference>
<organism evidence="1 2">
    <name type="scientific">Priestia megaterium (strain ATCC 14581 / DSM 32 / CCUG 1817 / JCM 2506 / NBRC 15308 / NCIMB 9376 / NCTC 10342 / NRRL B-14308 / VKM B-512 / Ford 19)</name>
    <name type="common">Bacillus megaterium</name>
    <dbReference type="NCBI Taxonomy" id="1348623"/>
    <lineage>
        <taxon>Bacteria</taxon>
        <taxon>Bacillati</taxon>
        <taxon>Bacillota</taxon>
        <taxon>Bacilli</taxon>
        <taxon>Bacillales</taxon>
        <taxon>Bacillaceae</taxon>
        <taxon>Priestia</taxon>
    </lineage>
</organism>
<evidence type="ECO:0000313" key="2">
    <source>
        <dbReference type="Proteomes" id="UP000031829"/>
    </source>
</evidence>
<dbReference type="HOGENOM" id="CLU_1902495_0_0_9"/>
<gene>
    <name evidence="1" type="ORF">BG04_3967</name>
</gene>
<keyword evidence="1" id="KW-0449">Lipoprotein</keyword>
<sequence>MRKFYIALFSLFFFISLVVGCQSKAENPLEFSGETQSWSATITLYPVENSKETAQMNLNYLGGKVESVGDFGINLDTSNNQNEIAVRDAKLNKEGNFKEKVKVDASKDVIKPEYMTLTVKWNEKSEDMILKVK</sequence>
<evidence type="ECO:0000313" key="1">
    <source>
        <dbReference type="EMBL" id="AJI20872.1"/>
    </source>
</evidence>
<dbReference type="EMBL" id="CP009920">
    <property type="protein sequence ID" value="AJI20872.1"/>
    <property type="molecule type" value="Genomic_DNA"/>
</dbReference>
<dbReference type="GeneID" id="93642000"/>
<dbReference type="Proteomes" id="UP000031829">
    <property type="component" value="Chromosome"/>
</dbReference>
<accession>A0A0B6AIK8</accession>
<protein>
    <submittedName>
        <fullName evidence="1">Putative lipoprotein</fullName>
    </submittedName>
</protein>
<name>A0A0B6AIK8_PRIM2</name>
<proteinExistence type="predicted"/>
<dbReference type="RefSeq" id="WP_034653108.1">
    <property type="nucleotide sequence ID" value="NZ_BCVB01000002.1"/>
</dbReference>
<dbReference type="AlphaFoldDB" id="A0A0B6AIK8"/>
<reference evidence="1 2" key="1">
    <citation type="journal article" date="2015" name="Genome Announc.">
        <title>Complete genome sequences for 35 biothreat assay-relevant bacillus species.</title>
        <authorList>
            <person name="Johnson S.L."/>
            <person name="Daligault H.E."/>
            <person name="Davenport K.W."/>
            <person name="Jaissle J."/>
            <person name="Frey K.G."/>
            <person name="Ladner J.T."/>
            <person name="Broomall S.M."/>
            <person name="Bishop-Lilly K.A."/>
            <person name="Bruce D.C."/>
            <person name="Gibbons H.S."/>
            <person name="Coyne S.R."/>
            <person name="Lo C.C."/>
            <person name="Meincke L."/>
            <person name="Munk A.C."/>
            <person name="Koroleva G.I."/>
            <person name="Rosenzweig C.N."/>
            <person name="Palacios G.F."/>
            <person name="Redden C.L."/>
            <person name="Minogue T.D."/>
            <person name="Chain P.S."/>
        </authorList>
    </citation>
    <scope>NUCLEOTIDE SEQUENCE [LARGE SCALE GENOMIC DNA]</scope>
    <source>
        <strain evidence="2">ATCC 14581 / DSM 32 / JCM 2506 / NBRC 15308 / NCIMB 9376 / NCTC 10342 / NRRL B-14308 / VKM B-512</strain>
    </source>
</reference>